<dbReference type="Pfam" id="PF05013">
    <property type="entry name" value="FGase"/>
    <property type="match status" value="1"/>
</dbReference>
<sequence length="340" mass="37382">MIVTHMGRSPLLLCLPHSGEQMHAAVGGRFSATGRLQTDLSWRLEQVLDIATQLDATIVRQPTSRLVIDVDVDPGKPEAVNAIRVGEALCPAMTLDQRRIYKEGEEPGPVEMEERRLLYHAPFHQALAEQVARLRDLHNTVVVFDCQSTRSRLRGIRDEPLPTVCLGTRQDTSCDVSLRRRFERSLKETSELSLDANRFVTGGYIASRYGQPERGINAMTMQVSQAAYLRHESPPFEPDRGLVSRLRQVLLEVMSACSDWARTRDMMQAASQSESALGTGFGQALDELAGLSGLTSLSSIPAGASTRIRLRTQSNTGQAPSDGEDHAKVESQAVLHKAGV</sequence>
<dbReference type="RefSeq" id="WP_206942035.1">
    <property type="nucleotide sequence ID" value="NZ_JAFLNF010000006.1"/>
</dbReference>
<comment type="caution">
    <text evidence="1">The sequence shown here is derived from an EMBL/GenBank/DDBJ whole genome shotgun (WGS) entry which is preliminary data.</text>
</comment>
<organism evidence="1 2">
    <name type="scientific">Roseibium limicola</name>
    <dbReference type="NCBI Taxonomy" id="2816037"/>
    <lineage>
        <taxon>Bacteria</taxon>
        <taxon>Pseudomonadati</taxon>
        <taxon>Pseudomonadota</taxon>
        <taxon>Alphaproteobacteria</taxon>
        <taxon>Hyphomicrobiales</taxon>
        <taxon>Stappiaceae</taxon>
        <taxon>Roseibium</taxon>
    </lineage>
</organism>
<keyword evidence="2" id="KW-1185">Reference proteome</keyword>
<evidence type="ECO:0000313" key="1">
    <source>
        <dbReference type="EMBL" id="MBO0346373.1"/>
    </source>
</evidence>
<accession>A0A939JAF0</accession>
<dbReference type="SUPFAM" id="SSF53187">
    <property type="entry name" value="Zn-dependent exopeptidases"/>
    <property type="match status" value="1"/>
</dbReference>
<protein>
    <submittedName>
        <fullName evidence="1">N-formylglutamate amidohydrolase</fullName>
    </submittedName>
</protein>
<reference evidence="1" key="1">
    <citation type="submission" date="2021-03" db="EMBL/GenBank/DDBJ databases">
        <title>Roseibium sp. CAU 1637 isolated from Incheon.</title>
        <authorList>
            <person name="Kim W."/>
        </authorList>
    </citation>
    <scope>NUCLEOTIDE SEQUENCE</scope>
    <source>
        <strain evidence="1">CAU 1637</strain>
    </source>
</reference>
<name>A0A939JAF0_9HYPH</name>
<gene>
    <name evidence="1" type="ORF">J0X15_14155</name>
</gene>
<proteinExistence type="predicted"/>
<dbReference type="EMBL" id="JAFLNF010000006">
    <property type="protein sequence ID" value="MBO0346373.1"/>
    <property type="molecule type" value="Genomic_DNA"/>
</dbReference>
<dbReference type="AlphaFoldDB" id="A0A939JAF0"/>
<evidence type="ECO:0000313" key="2">
    <source>
        <dbReference type="Proteomes" id="UP000664779"/>
    </source>
</evidence>
<dbReference type="Proteomes" id="UP000664779">
    <property type="component" value="Unassembled WGS sequence"/>
</dbReference>
<dbReference type="InterPro" id="IPR007709">
    <property type="entry name" value="N-FG_amidohydro"/>
</dbReference>
<dbReference type="Gene3D" id="3.40.630.40">
    <property type="entry name" value="Zn-dependent exopeptidases"/>
    <property type="match status" value="1"/>
</dbReference>